<dbReference type="InterPro" id="IPR012334">
    <property type="entry name" value="Pectin_lyas_fold"/>
</dbReference>
<dbReference type="InterPro" id="IPR036514">
    <property type="entry name" value="SGNH_hydro_sf"/>
</dbReference>
<dbReference type="Gene3D" id="3.40.50.1110">
    <property type="entry name" value="SGNH hydrolase"/>
    <property type="match status" value="1"/>
</dbReference>
<dbReference type="Proteomes" id="UP000294850">
    <property type="component" value="Unassembled WGS sequence"/>
</dbReference>
<dbReference type="GO" id="GO:0016788">
    <property type="term" value="F:hydrolase activity, acting on ester bonds"/>
    <property type="evidence" value="ECO:0007669"/>
    <property type="project" value="UniProtKB-ARBA"/>
</dbReference>
<protein>
    <submittedName>
        <fullName evidence="7">GDSL family lipase</fullName>
    </submittedName>
</protein>
<dbReference type="InterPro" id="IPR011050">
    <property type="entry name" value="Pectin_lyase_fold/virulence"/>
</dbReference>
<evidence type="ECO:0000259" key="6">
    <source>
        <dbReference type="Pfam" id="PF13472"/>
    </source>
</evidence>
<evidence type="ECO:0000256" key="5">
    <source>
        <dbReference type="SAM" id="SignalP"/>
    </source>
</evidence>
<dbReference type="EMBL" id="SMFL01000003">
    <property type="protein sequence ID" value="TDE16619.1"/>
    <property type="molecule type" value="Genomic_DNA"/>
</dbReference>
<name>A0A4R5DQR0_9BACT</name>
<proteinExistence type="inferred from homology"/>
<dbReference type="Pfam" id="PF13472">
    <property type="entry name" value="Lipase_GDSL_2"/>
    <property type="match status" value="1"/>
</dbReference>
<dbReference type="InterPro" id="IPR051801">
    <property type="entry name" value="GH28_Enzymes"/>
</dbReference>
<dbReference type="InterPro" id="IPR013830">
    <property type="entry name" value="SGNH_hydro"/>
</dbReference>
<dbReference type="PANTHER" id="PTHR31339:SF9">
    <property type="entry name" value="PLASMIN AND FIBRONECTIN-BINDING PROTEIN A"/>
    <property type="match status" value="1"/>
</dbReference>
<keyword evidence="8" id="KW-1185">Reference proteome</keyword>
<dbReference type="InterPro" id="IPR000743">
    <property type="entry name" value="Glyco_hydro_28"/>
</dbReference>
<feature type="signal peptide" evidence="5">
    <location>
        <begin position="1"/>
        <end position="18"/>
    </location>
</feature>
<dbReference type="PANTHER" id="PTHR31339">
    <property type="entry name" value="PECTIN LYASE-RELATED"/>
    <property type="match status" value="1"/>
</dbReference>
<feature type="domain" description="SGNH hydrolase-type esterase" evidence="6">
    <location>
        <begin position="26"/>
        <end position="181"/>
    </location>
</feature>
<gene>
    <name evidence="7" type="ORF">E0F88_10325</name>
</gene>
<sequence>MKKLFLFTFILLSAFKPASDKIQVFLIGDSTLANKAPGDAPETGWGMILQDYFESEKVTVQNHALNGRSTKSFITEGRWTKVLKEMKSGDWVFIQFGHNDSKDKDTSRYAAANTDYKKNLIKFINETRAKGGKPVLITPVMRRRFDEKGVFFDTHGDYPSAVKAVAKELKVPMIDLHATSREAITSLGPEGSKAMFMHLEGGFYTKFPNGIVDDTHFSQYGASVMASLIAEDIKKQNFDLANYLKHFGTTDKYFYELPKVQQPVFKKDTFYITQYGAKNDGVFLNSVAINKAIDECSSKGGGTVLIPDGFWLTGPIVLKSNVNLHISKGALLQFSDNYDDYPVVKTSWEGLDAIRCQSPISAADVSNIAITGGGIVDGAGQVWRSVKKEKLTEGQWKKLVASGGVLGKDQTTWYPSEKSLLGNNTKGAGNIAAGYNLDNVAPFKDFLRPNMVRFTNCKKILLDGVTFQNSPAWNLHPMLCEHITLTNLTVRNPWYAQNGDGVDLESCRFGLIDNCTFDVGDDGICIKSGRDEEGRKRGVPTENIIVQNSSVFHGHGGFVIGSEMSGGVKNLYITNCNFLGTDVGLRFKTARGRGGVVENIFVSDINMTNIPGEAILFDMYYMAKDPVPQPGEKNELPVMKSEPVNAGTPQFQNFHIRNVVAKGAETGIMVRGLPEMNIKNITIENAVMQANKGFICIEGENINLKNVSLFTKDKTVMQIQNSSNVTMDGITYSDNRDLLLNITGDRSKSIKLLNTDDKKAKKSIEFGGNASSKALSRK</sequence>
<dbReference type="InterPro" id="IPR006626">
    <property type="entry name" value="PbH1"/>
</dbReference>
<dbReference type="PROSITE" id="PS00502">
    <property type="entry name" value="POLYGALACTURONASE"/>
    <property type="match status" value="1"/>
</dbReference>
<evidence type="ECO:0000256" key="1">
    <source>
        <dbReference type="ARBA" id="ARBA00008834"/>
    </source>
</evidence>
<dbReference type="AlphaFoldDB" id="A0A4R5DQR0"/>
<dbReference type="SMART" id="SM00710">
    <property type="entry name" value="PbH1"/>
    <property type="match status" value="6"/>
</dbReference>
<organism evidence="7 8">
    <name type="scientific">Dyadobacter psychrotolerans</name>
    <dbReference type="NCBI Taxonomy" id="2541721"/>
    <lineage>
        <taxon>Bacteria</taxon>
        <taxon>Pseudomonadati</taxon>
        <taxon>Bacteroidota</taxon>
        <taxon>Cytophagia</taxon>
        <taxon>Cytophagales</taxon>
        <taxon>Spirosomataceae</taxon>
        <taxon>Dyadobacter</taxon>
    </lineage>
</organism>
<dbReference type="CDD" id="cd01821">
    <property type="entry name" value="Rhamnogalacturan_acetylesterase_like"/>
    <property type="match status" value="1"/>
</dbReference>
<dbReference type="OrthoDB" id="9795222at2"/>
<evidence type="ECO:0000256" key="3">
    <source>
        <dbReference type="ARBA" id="ARBA00023295"/>
    </source>
</evidence>
<comment type="similarity">
    <text evidence="1 4">Belongs to the glycosyl hydrolase 28 family.</text>
</comment>
<dbReference type="SUPFAM" id="SSF52266">
    <property type="entry name" value="SGNH hydrolase"/>
    <property type="match status" value="1"/>
</dbReference>
<dbReference type="GO" id="GO:0004650">
    <property type="term" value="F:polygalacturonase activity"/>
    <property type="evidence" value="ECO:0007669"/>
    <property type="project" value="InterPro"/>
</dbReference>
<evidence type="ECO:0000313" key="8">
    <source>
        <dbReference type="Proteomes" id="UP000294850"/>
    </source>
</evidence>
<keyword evidence="5" id="KW-0732">Signal</keyword>
<evidence type="ECO:0000313" key="7">
    <source>
        <dbReference type="EMBL" id="TDE16619.1"/>
    </source>
</evidence>
<keyword evidence="2 4" id="KW-0378">Hydrolase</keyword>
<accession>A0A4R5DQR0</accession>
<dbReference type="RefSeq" id="WP_131958151.1">
    <property type="nucleotide sequence ID" value="NZ_SMFL01000003.1"/>
</dbReference>
<dbReference type="SUPFAM" id="SSF51126">
    <property type="entry name" value="Pectin lyase-like"/>
    <property type="match status" value="2"/>
</dbReference>
<dbReference type="Pfam" id="PF00295">
    <property type="entry name" value="Glyco_hydro_28"/>
    <property type="match status" value="1"/>
</dbReference>
<feature type="chain" id="PRO_5020573498" evidence="5">
    <location>
        <begin position="19"/>
        <end position="778"/>
    </location>
</feature>
<keyword evidence="3 4" id="KW-0326">Glycosidase</keyword>
<dbReference type="Gene3D" id="2.160.20.10">
    <property type="entry name" value="Single-stranded right-handed beta-helix, Pectin lyase-like"/>
    <property type="match status" value="1"/>
</dbReference>
<dbReference type="GO" id="GO:0005975">
    <property type="term" value="P:carbohydrate metabolic process"/>
    <property type="evidence" value="ECO:0007669"/>
    <property type="project" value="InterPro"/>
</dbReference>
<comment type="caution">
    <text evidence="7">The sequence shown here is derived from an EMBL/GenBank/DDBJ whole genome shotgun (WGS) entry which is preliminary data.</text>
</comment>
<dbReference type="InterPro" id="IPR037459">
    <property type="entry name" value="RhgT-like"/>
</dbReference>
<reference evidence="7 8" key="1">
    <citation type="submission" date="2019-03" db="EMBL/GenBank/DDBJ databases">
        <title>Dyadobacter AR-3-6 sp. nov., isolated from arctic soil.</title>
        <authorList>
            <person name="Chaudhary D.K."/>
        </authorList>
    </citation>
    <scope>NUCLEOTIDE SEQUENCE [LARGE SCALE GENOMIC DNA]</scope>
    <source>
        <strain evidence="7 8">AR-3-6</strain>
    </source>
</reference>
<evidence type="ECO:0000256" key="4">
    <source>
        <dbReference type="RuleBase" id="RU361169"/>
    </source>
</evidence>
<evidence type="ECO:0000256" key="2">
    <source>
        <dbReference type="ARBA" id="ARBA00022801"/>
    </source>
</evidence>